<organism evidence="2 3">
    <name type="scientific">Salvia divinorum</name>
    <name type="common">Maria pastora</name>
    <name type="synonym">Diviner's sage</name>
    <dbReference type="NCBI Taxonomy" id="28513"/>
    <lineage>
        <taxon>Eukaryota</taxon>
        <taxon>Viridiplantae</taxon>
        <taxon>Streptophyta</taxon>
        <taxon>Embryophyta</taxon>
        <taxon>Tracheophyta</taxon>
        <taxon>Spermatophyta</taxon>
        <taxon>Magnoliopsida</taxon>
        <taxon>eudicotyledons</taxon>
        <taxon>Gunneridae</taxon>
        <taxon>Pentapetalae</taxon>
        <taxon>asterids</taxon>
        <taxon>lamiids</taxon>
        <taxon>Lamiales</taxon>
        <taxon>Lamiaceae</taxon>
        <taxon>Nepetoideae</taxon>
        <taxon>Mentheae</taxon>
        <taxon>Salviinae</taxon>
        <taxon>Salvia</taxon>
        <taxon>Salvia subgen. Calosphace</taxon>
    </lineage>
</organism>
<proteinExistence type="predicted"/>
<feature type="region of interest" description="Disordered" evidence="1">
    <location>
        <begin position="459"/>
        <end position="487"/>
    </location>
</feature>
<dbReference type="PANTHER" id="PTHR37604">
    <property type="entry name" value="TRANSCRIPTION INITIATION FACTOR TFIID SUBUNIT"/>
    <property type="match status" value="1"/>
</dbReference>
<reference evidence="2 3" key="1">
    <citation type="submission" date="2024-06" db="EMBL/GenBank/DDBJ databases">
        <title>A chromosome level genome sequence of Diviner's sage (Salvia divinorum).</title>
        <authorList>
            <person name="Ford S.A."/>
            <person name="Ro D.-K."/>
            <person name="Ness R.W."/>
            <person name="Phillips M.A."/>
        </authorList>
    </citation>
    <scope>NUCLEOTIDE SEQUENCE [LARGE SCALE GENOMIC DNA]</scope>
    <source>
        <strain evidence="2">SAF-2024a</strain>
        <tissue evidence="2">Leaf</tissue>
    </source>
</reference>
<accession>A0ABD1IMH2</accession>
<dbReference type="GO" id="GO:0016301">
    <property type="term" value="F:kinase activity"/>
    <property type="evidence" value="ECO:0007669"/>
    <property type="project" value="UniProtKB-KW"/>
</dbReference>
<keyword evidence="2" id="KW-0418">Kinase</keyword>
<name>A0ABD1IMH2_SALDI</name>
<protein>
    <submittedName>
        <fullName evidence="2">Cyclin-dependent serine/threonine-protein kinase isoform X1</fullName>
    </submittedName>
</protein>
<dbReference type="AlphaFoldDB" id="A0ABD1IMH2"/>
<dbReference type="PANTHER" id="PTHR37604:SF1">
    <property type="entry name" value="TRANSCRIPTION INITIATION FACTOR TFIID SUBUNIT"/>
    <property type="match status" value="1"/>
</dbReference>
<evidence type="ECO:0000313" key="2">
    <source>
        <dbReference type="EMBL" id="KAL1569697.1"/>
    </source>
</evidence>
<sequence length="605" mass="68726">MALLGEDGRGYELARKLESQGVWRSWLGDALYSSFIPFLSSPAAWDSFMRPNDSKSRPQISLELRVRALLFDKASVSLFAQPTALSKLNPNYLELHGDDVYFTLENGAQDVDQRHPGAGAGASSTTSKGHSKASIGIGSKFSEQEVDAVSQRLKLEELPETWYNQFFEKYRAIKSYRLMFWDGESEKRTPEHMSTYLKLIENHKRRRVAFVDNNISSLRTNPVMIDGSPADDTPFFPETMYILNCVPDSAVLKTRRLENSQTVPFNGVLDNLPQTMTKSPVMSPIMIERLGIRPEYLSMEQGQARGKNGSQVSRKLLIQEQASQMSQKVVVRLLHNVGFESSSDTSLEVMSQLLSSHINKLGRTLKLLADSYRKQYSATELLKMFLQTSGYSNLGTLVELMKDNSNNVAPQTQQQLLSIQGQMQPQQQQPSVQQSQQMLRQMSPQMQQMNNPQYLAFQQQQHWERMRRRQQQQQQQQQLSTPRPGMNMTMNTNMNMGMDKDRPLVQVKMEAPSDFPLDTNTFTAMNPRHPQLRQQQLAAISTFHAQANNTTFRPMTSLQIPQMHSPTMSMARAPPVKVEGFQELMGGDSSMKHDSEENKLLSPQK</sequence>
<evidence type="ECO:0000313" key="3">
    <source>
        <dbReference type="Proteomes" id="UP001567538"/>
    </source>
</evidence>
<dbReference type="InterPro" id="IPR031498">
    <property type="entry name" value="Bromo_TP-like"/>
</dbReference>
<dbReference type="Proteomes" id="UP001567538">
    <property type="component" value="Unassembled WGS sequence"/>
</dbReference>
<gene>
    <name evidence="2" type="ORF">AAHA92_01142</name>
</gene>
<feature type="region of interest" description="Disordered" evidence="1">
    <location>
        <begin position="418"/>
        <end position="443"/>
    </location>
</feature>
<keyword evidence="3" id="KW-1185">Reference proteome</keyword>
<dbReference type="EMBL" id="JBEAFC010000001">
    <property type="protein sequence ID" value="KAL1569697.1"/>
    <property type="molecule type" value="Genomic_DNA"/>
</dbReference>
<dbReference type="Pfam" id="PF17027">
    <property type="entry name" value="Bromo_TP_like"/>
    <property type="match status" value="1"/>
</dbReference>
<comment type="caution">
    <text evidence="2">The sequence shown here is derived from an EMBL/GenBank/DDBJ whole genome shotgun (WGS) entry which is preliminary data.</text>
</comment>
<feature type="compositionally biased region" description="Basic and acidic residues" evidence="1">
    <location>
        <begin position="590"/>
        <end position="599"/>
    </location>
</feature>
<dbReference type="InterPro" id="IPR009072">
    <property type="entry name" value="Histone-fold"/>
</dbReference>
<evidence type="ECO:0000256" key="1">
    <source>
        <dbReference type="SAM" id="MobiDB-lite"/>
    </source>
</evidence>
<feature type="region of interest" description="Disordered" evidence="1">
    <location>
        <begin position="112"/>
        <end position="134"/>
    </location>
</feature>
<keyword evidence="2" id="KW-0808">Transferase</keyword>
<dbReference type="Gene3D" id="1.10.20.10">
    <property type="entry name" value="Histone, subunit A"/>
    <property type="match status" value="1"/>
</dbReference>
<feature type="region of interest" description="Disordered" evidence="1">
    <location>
        <begin position="584"/>
        <end position="605"/>
    </location>
</feature>